<accession>A0A822YQT6</accession>
<evidence type="ECO:0000313" key="1">
    <source>
        <dbReference type="EMBL" id="DAD33941.1"/>
    </source>
</evidence>
<dbReference type="Proteomes" id="UP000607653">
    <property type="component" value="Unassembled WGS sequence"/>
</dbReference>
<organism evidence="1 2">
    <name type="scientific">Nelumbo nucifera</name>
    <name type="common">Sacred lotus</name>
    <dbReference type="NCBI Taxonomy" id="4432"/>
    <lineage>
        <taxon>Eukaryota</taxon>
        <taxon>Viridiplantae</taxon>
        <taxon>Streptophyta</taxon>
        <taxon>Embryophyta</taxon>
        <taxon>Tracheophyta</taxon>
        <taxon>Spermatophyta</taxon>
        <taxon>Magnoliopsida</taxon>
        <taxon>Proteales</taxon>
        <taxon>Nelumbonaceae</taxon>
        <taxon>Nelumbo</taxon>
    </lineage>
</organism>
<reference evidence="1 2" key="1">
    <citation type="journal article" date="2020" name="Mol. Biol. Evol.">
        <title>Distinct Expression and Methylation Patterns for Genes with Different Fates following a Single Whole-Genome Duplication in Flowering Plants.</title>
        <authorList>
            <person name="Shi T."/>
            <person name="Rahmani R.S."/>
            <person name="Gugger P.F."/>
            <person name="Wang M."/>
            <person name="Li H."/>
            <person name="Zhang Y."/>
            <person name="Li Z."/>
            <person name="Wang Q."/>
            <person name="Van de Peer Y."/>
            <person name="Marchal K."/>
            <person name="Chen J."/>
        </authorList>
    </citation>
    <scope>NUCLEOTIDE SEQUENCE [LARGE SCALE GENOMIC DNA]</scope>
    <source>
        <tissue evidence="1">Leaf</tissue>
    </source>
</reference>
<keyword evidence="2" id="KW-1185">Reference proteome</keyword>
<protein>
    <submittedName>
        <fullName evidence="1">Uncharacterized protein</fullName>
    </submittedName>
</protein>
<comment type="caution">
    <text evidence="1">The sequence shown here is derived from an EMBL/GenBank/DDBJ whole genome shotgun (WGS) entry which is preliminary data.</text>
</comment>
<name>A0A822YQT6_NELNU</name>
<dbReference type="AlphaFoldDB" id="A0A822YQT6"/>
<proteinExistence type="predicted"/>
<gene>
    <name evidence="1" type="ORF">HUJ06_012792</name>
</gene>
<evidence type="ECO:0000313" key="2">
    <source>
        <dbReference type="Proteomes" id="UP000607653"/>
    </source>
</evidence>
<sequence>MNGLNALKFDLPHVFVPNTTDSLYCWRCSPVY</sequence>
<dbReference type="EMBL" id="DUZY01000003">
    <property type="protein sequence ID" value="DAD33941.1"/>
    <property type="molecule type" value="Genomic_DNA"/>
</dbReference>